<reference evidence="7" key="1">
    <citation type="journal article" date="2021" name="PeerJ">
        <title>Extensive microbial diversity within the chicken gut microbiome revealed by metagenomics and culture.</title>
        <authorList>
            <person name="Gilroy R."/>
            <person name="Ravi A."/>
            <person name="Getino M."/>
            <person name="Pursley I."/>
            <person name="Horton D.L."/>
            <person name="Alikhan N.F."/>
            <person name="Baker D."/>
            <person name="Gharbi K."/>
            <person name="Hall N."/>
            <person name="Watson M."/>
            <person name="Adriaenssens E.M."/>
            <person name="Foster-Nyarko E."/>
            <person name="Jarju S."/>
            <person name="Secka A."/>
            <person name="Antonio M."/>
            <person name="Oren A."/>
            <person name="Chaudhuri R.R."/>
            <person name="La Ragione R."/>
            <person name="Hildebrand F."/>
            <person name="Pallen M.J."/>
        </authorList>
    </citation>
    <scope>NUCLEOTIDE SEQUENCE</scope>
    <source>
        <strain evidence="7">B5-657</strain>
    </source>
</reference>
<accession>A0A9E2KD22</accession>
<dbReference type="GO" id="GO:0036376">
    <property type="term" value="P:sodium ion export across plasma membrane"/>
    <property type="evidence" value="ECO:0007669"/>
    <property type="project" value="InterPro"/>
</dbReference>
<keyword evidence="3 6" id="KW-0812">Transmembrane</keyword>
<feature type="transmembrane region" description="Helical" evidence="6">
    <location>
        <begin position="7"/>
        <end position="31"/>
    </location>
</feature>
<dbReference type="Proteomes" id="UP000824229">
    <property type="component" value="Unassembled WGS sequence"/>
</dbReference>
<sequence length="89" mass="9580">MEISNTFVCLMGLGTVFLGLICIILLCMLTGTICQKFDKPSKASLESKVTETPSVISDRQEFIAAISAAIAEDLNTDVSAIRILSVKKI</sequence>
<comment type="subcellular location">
    <subcellularLocation>
        <location evidence="1">Cell membrane</location>
    </subcellularLocation>
</comment>
<dbReference type="Pfam" id="PF04277">
    <property type="entry name" value="OAD_gamma"/>
    <property type="match status" value="1"/>
</dbReference>
<evidence type="ECO:0000256" key="2">
    <source>
        <dbReference type="ARBA" id="ARBA00022475"/>
    </source>
</evidence>
<protein>
    <submittedName>
        <fullName evidence="7">OadG family protein</fullName>
    </submittedName>
</protein>
<keyword evidence="5 6" id="KW-0472">Membrane</keyword>
<dbReference type="GO" id="GO:0015081">
    <property type="term" value="F:sodium ion transmembrane transporter activity"/>
    <property type="evidence" value="ECO:0007669"/>
    <property type="project" value="InterPro"/>
</dbReference>
<keyword evidence="2" id="KW-1003">Cell membrane</keyword>
<evidence type="ECO:0000256" key="6">
    <source>
        <dbReference type="SAM" id="Phobius"/>
    </source>
</evidence>
<reference evidence="7" key="2">
    <citation type="submission" date="2021-04" db="EMBL/GenBank/DDBJ databases">
        <authorList>
            <person name="Gilroy R."/>
        </authorList>
    </citation>
    <scope>NUCLEOTIDE SEQUENCE</scope>
    <source>
        <strain evidence="7">B5-657</strain>
    </source>
</reference>
<evidence type="ECO:0000313" key="8">
    <source>
        <dbReference type="Proteomes" id="UP000824229"/>
    </source>
</evidence>
<keyword evidence="4 6" id="KW-1133">Transmembrane helix</keyword>
<evidence type="ECO:0000256" key="3">
    <source>
        <dbReference type="ARBA" id="ARBA00022692"/>
    </source>
</evidence>
<gene>
    <name evidence="7" type="ORF">H9872_10955</name>
</gene>
<name>A0A9E2KD22_9FIRM</name>
<dbReference type="EMBL" id="JAHLFQ010000258">
    <property type="protein sequence ID" value="MBU3805254.1"/>
    <property type="molecule type" value="Genomic_DNA"/>
</dbReference>
<comment type="caution">
    <text evidence="7">The sequence shown here is derived from an EMBL/GenBank/DDBJ whole genome shotgun (WGS) entry which is preliminary data.</text>
</comment>
<evidence type="ECO:0000256" key="4">
    <source>
        <dbReference type="ARBA" id="ARBA00022989"/>
    </source>
</evidence>
<evidence type="ECO:0000313" key="7">
    <source>
        <dbReference type="EMBL" id="MBU3805254.1"/>
    </source>
</evidence>
<dbReference type="AlphaFoldDB" id="A0A9E2KD22"/>
<evidence type="ECO:0000256" key="5">
    <source>
        <dbReference type="ARBA" id="ARBA00023136"/>
    </source>
</evidence>
<proteinExistence type="predicted"/>
<evidence type="ECO:0000256" key="1">
    <source>
        <dbReference type="ARBA" id="ARBA00004236"/>
    </source>
</evidence>
<organism evidence="7 8">
    <name type="scientific">Candidatus Cellulosilyticum pullistercoris</name>
    <dbReference type="NCBI Taxonomy" id="2838521"/>
    <lineage>
        <taxon>Bacteria</taxon>
        <taxon>Bacillati</taxon>
        <taxon>Bacillota</taxon>
        <taxon>Clostridia</taxon>
        <taxon>Lachnospirales</taxon>
        <taxon>Cellulosilyticaceae</taxon>
        <taxon>Cellulosilyticum</taxon>
    </lineage>
</organism>
<dbReference type="InterPro" id="IPR005899">
    <property type="entry name" value="Na_pump_deCOase"/>
</dbReference>
<dbReference type="GO" id="GO:0005886">
    <property type="term" value="C:plasma membrane"/>
    <property type="evidence" value="ECO:0007669"/>
    <property type="project" value="UniProtKB-SubCell"/>
</dbReference>